<keyword evidence="1" id="KW-0472">Membrane</keyword>
<name>A0A6A5XB11_9PLEO</name>
<evidence type="ECO:0000256" key="1">
    <source>
        <dbReference type="SAM" id="Phobius"/>
    </source>
</evidence>
<sequence>MAKDQKSEEDEQRKFEFSIFVSSAKTRYCIIANFYSTANRPPYPFPFIMKVLAILGFLLLFPILFFIAFLALSSCMGENFRARIAGMTFSPRNTSFGRFYARGMGSGAGQAGWEQIEMEDMLGDDSHSDSE</sequence>
<dbReference type="AlphaFoldDB" id="A0A6A5XB11"/>
<proteinExistence type="predicted"/>
<protein>
    <submittedName>
        <fullName evidence="2">Uncharacterized protein</fullName>
    </submittedName>
</protein>
<dbReference type="EMBL" id="ML978077">
    <property type="protein sequence ID" value="KAF2009964.1"/>
    <property type="molecule type" value="Genomic_DNA"/>
</dbReference>
<evidence type="ECO:0000313" key="3">
    <source>
        <dbReference type="Proteomes" id="UP000799778"/>
    </source>
</evidence>
<evidence type="ECO:0000313" key="2">
    <source>
        <dbReference type="EMBL" id="KAF2009964.1"/>
    </source>
</evidence>
<organism evidence="2 3">
    <name type="scientific">Aaosphaeria arxii CBS 175.79</name>
    <dbReference type="NCBI Taxonomy" id="1450172"/>
    <lineage>
        <taxon>Eukaryota</taxon>
        <taxon>Fungi</taxon>
        <taxon>Dikarya</taxon>
        <taxon>Ascomycota</taxon>
        <taxon>Pezizomycotina</taxon>
        <taxon>Dothideomycetes</taxon>
        <taxon>Pleosporomycetidae</taxon>
        <taxon>Pleosporales</taxon>
        <taxon>Pleosporales incertae sedis</taxon>
        <taxon>Aaosphaeria</taxon>
    </lineage>
</organism>
<reference evidence="2" key="1">
    <citation type="journal article" date="2020" name="Stud. Mycol.">
        <title>101 Dothideomycetes genomes: a test case for predicting lifestyles and emergence of pathogens.</title>
        <authorList>
            <person name="Haridas S."/>
            <person name="Albert R."/>
            <person name="Binder M."/>
            <person name="Bloem J."/>
            <person name="Labutti K."/>
            <person name="Salamov A."/>
            <person name="Andreopoulos B."/>
            <person name="Baker S."/>
            <person name="Barry K."/>
            <person name="Bills G."/>
            <person name="Bluhm B."/>
            <person name="Cannon C."/>
            <person name="Castanera R."/>
            <person name="Culley D."/>
            <person name="Daum C."/>
            <person name="Ezra D."/>
            <person name="Gonzalez J."/>
            <person name="Henrissat B."/>
            <person name="Kuo A."/>
            <person name="Liang C."/>
            <person name="Lipzen A."/>
            <person name="Lutzoni F."/>
            <person name="Magnuson J."/>
            <person name="Mondo S."/>
            <person name="Nolan M."/>
            <person name="Ohm R."/>
            <person name="Pangilinan J."/>
            <person name="Park H.-J."/>
            <person name="Ramirez L."/>
            <person name="Alfaro M."/>
            <person name="Sun H."/>
            <person name="Tritt A."/>
            <person name="Yoshinaga Y."/>
            <person name="Zwiers L.-H."/>
            <person name="Turgeon B."/>
            <person name="Goodwin S."/>
            <person name="Spatafora J."/>
            <person name="Crous P."/>
            <person name="Grigoriev I."/>
        </authorList>
    </citation>
    <scope>NUCLEOTIDE SEQUENCE</scope>
    <source>
        <strain evidence="2">CBS 175.79</strain>
    </source>
</reference>
<dbReference type="GeneID" id="54289842"/>
<keyword evidence="3" id="KW-1185">Reference proteome</keyword>
<keyword evidence="1" id="KW-0812">Transmembrane</keyword>
<dbReference type="RefSeq" id="XP_033378303.1">
    <property type="nucleotide sequence ID" value="XM_033532445.1"/>
</dbReference>
<keyword evidence="1" id="KW-1133">Transmembrane helix</keyword>
<dbReference type="Proteomes" id="UP000799778">
    <property type="component" value="Unassembled WGS sequence"/>
</dbReference>
<accession>A0A6A5XB11</accession>
<dbReference type="OrthoDB" id="5391288at2759"/>
<feature type="transmembrane region" description="Helical" evidence="1">
    <location>
        <begin position="47"/>
        <end position="72"/>
    </location>
</feature>
<gene>
    <name evidence="2" type="ORF">BU24DRAFT_467460</name>
</gene>